<organism evidence="2">
    <name type="scientific">Alexandrium catenella</name>
    <name type="common">Red tide dinoflagellate</name>
    <name type="synonym">Gonyaulax catenella</name>
    <dbReference type="NCBI Taxonomy" id="2925"/>
    <lineage>
        <taxon>Eukaryota</taxon>
        <taxon>Sar</taxon>
        <taxon>Alveolata</taxon>
        <taxon>Dinophyceae</taxon>
        <taxon>Gonyaulacales</taxon>
        <taxon>Pyrocystaceae</taxon>
        <taxon>Alexandrium</taxon>
    </lineage>
</organism>
<gene>
    <name evidence="2" type="ORF">ACAT0790_LOCUS58494</name>
</gene>
<evidence type="ECO:0000313" key="2">
    <source>
        <dbReference type="EMBL" id="CAD9181722.1"/>
    </source>
</evidence>
<sequence>MPGVLGQVALGESDAWEPSDTSTDLEGDGKDDVDGDVLAVVRHGQLLVDAREGRASSSTSSQSMNVFLTLRTVLLTIFATIRSSKLLLCTAESLAGAIAFLQPPG</sequence>
<accession>A0A7S1WQD3</accession>
<protein>
    <submittedName>
        <fullName evidence="2">Uncharacterized protein</fullName>
    </submittedName>
</protein>
<reference evidence="2" key="1">
    <citation type="submission" date="2021-01" db="EMBL/GenBank/DDBJ databases">
        <authorList>
            <person name="Corre E."/>
            <person name="Pelletier E."/>
            <person name="Niang G."/>
            <person name="Scheremetjew M."/>
            <person name="Finn R."/>
            <person name="Kale V."/>
            <person name="Holt S."/>
            <person name="Cochrane G."/>
            <person name="Meng A."/>
            <person name="Brown T."/>
            <person name="Cohen L."/>
        </authorList>
    </citation>
    <scope>NUCLEOTIDE SEQUENCE</scope>
    <source>
        <strain evidence="2">OF101</strain>
    </source>
</reference>
<dbReference type="EMBL" id="HBGE01098275">
    <property type="protein sequence ID" value="CAD9181722.1"/>
    <property type="molecule type" value="Transcribed_RNA"/>
</dbReference>
<evidence type="ECO:0000256" key="1">
    <source>
        <dbReference type="SAM" id="MobiDB-lite"/>
    </source>
</evidence>
<feature type="region of interest" description="Disordered" evidence="1">
    <location>
        <begin position="1"/>
        <end position="32"/>
    </location>
</feature>
<proteinExistence type="predicted"/>
<name>A0A7S1WQD3_ALECA</name>
<dbReference type="AlphaFoldDB" id="A0A7S1WQD3"/>